<keyword evidence="1" id="KW-0472">Membrane</keyword>
<reference evidence="3" key="1">
    <citation type="submission" date="2018-06" db="EMBL/GenBank/DDBJ databases">
        <authorList>
            <person name="Zhirakovskaya E."/>
        </authorList>
    </citation>
    <scope>NUCLEOTIDE SEQUENCE</scope>
</reference>
<feature type="transmembrane region" description="Helical" evidence="1">
    <location>
        <begin position="12"/>
        <end position="33"/>
    </location>
</feature>
<keyword evidence="1" id="KW-0812">Transmembrane</keyword>
<dbReference type="AlphaFoldDB" id="A0A3B0S9U2"/>
<dbReference type="Pfam" id="PF11127">
    <property type="entry name" value="YgaP-like_TM"/>
    <property type="match status" value="1"/>
</dbReference>
<gene>
    <name evidence="3" type="ORF">MNBD_ALPHA04-2082</name>
</gene>
<feature type="transmembrane region" description="Helical" evidence="1">
    <location>
        <begin position="39"/>
        <end position="63"/>
    </location>
</feature>
<sequence>MSANVGTIDRVIRFIIGITALTLVFVGPFAVAGWGWERIALAIVGGIMILTSAIKFCPLYSIFGLRTCNPN</sequence>
<name>A0A3B0S9U2_9ZZZZ</name>
<proteinExistence type="predicted"/>
<organism evidence="3">
    <name type="scientific">hydrothermal vent metagenome</name>
    <dbReference type="NCBI Taxonomy" id="652676"/>
    <lineage>
        <taxon>unclassified sequences</taxon>
        <taxon>metagenomes</taxon>
        <taxon>ecological metagenomes</taxon>
    </lineage>
</organism>
<protein>
    <recommendedName>
        <fullName evidence="2">Inner membrane protein YgaP-like transmembrane domain-containing protein</fullName>
    </recommendedName>
</protein>
<evidence type="ECO:0000313" key="3">
    <source>
        <dbReference type="EMBL" id="VAV91865.1"/>
    </source>
</evidence>
<accession>A0A3B0S9U2</accession>
<evidence type="ECO:0000256" key="1">
    <source>
        <dbReference type="SAM" id="Phobius"/>
    </source>
</evidence>
<feature type="domain" description="Inner membrane protein YgaP-like transmembrane" evidence="2">
    <location>
        <begin position="1"/>
        <end position="70"/>
    </location>
</feature>
<dbReference type="EMBL" id="UOEF01000132">
    <property type="protein sequence ID" value="VAV91865.1"/>
    <property type="molecule type" value="Genomic_DNA"/>
</dbReference>
<dbReference type="InterPro" id="IPR021309">
    <property type="entry name" value="YgaP-like_TM"/>
</dbReference>
<evidence type="ECO:0000259" key="2">
    <source>
        <dbReference type="Pfam" id="PF11127"/>
    </source>
</evidence>
<keyword evidence="1" id="KW-1133">Transmembrane helix</keyword>